<organism evidence="1 2">
    <name type="scientific">Nocardiopsis alborubida</name>
    <dbReference type="NCBI Taxonomy" id="146802"/>
    <lineage>
        <taxon>Bacteria</taxon>
        <taxon>Bacillati</taxon>
        <taxon>Actinomycetota</taxon>
        <taxon>Actinomycetes</taxon>
        <taxon>Streptosporangiales</taxon>
        <taxon>Nocardiopsidaceae</taxon>
        <taxon>Nocardiopsis</taxon>
    </lineage>
</organism>
<comment type="caution">
    <text evidence="1">The sequence shown here is derived from an EMBL/GenBank/DDBJ whole genome shotgun (WGS) entry which is preliminary data.</text>
</comment>
<evidence type="ECO:0000313" key="2">
    <source>
        <dbReference type="Proteomes" id="UP000553209"/>
    </source>
</evidence>
<dbReference type="RefSeq" id="WP_061082912.1">
    <property type="nucleotide sequence ID" value="NZ_JAAXPG010000042.1"/>
</dbReference>
<proteinExistence type="predicted"/>
<name>A0A7X6MIN5_9ACTN</name>
<dbReference type="Proteomes" id="UP000553209">
    <property type="component" value="Unassembled WGS sequence"/>
</dbReference>
<dbReference type="InterPro" id="IPR032675">
    <property type="entry name" value="LRR_dom_sf"/>
</dbReference>
<dbReference type="InterPro" id="IPR047722">
    <property type="entry name" value="STM4015-like"/>
</dbReference>
<reference evidence="1 2" key="1">
    <citation type="submission" date="2020-04" db="EMBL/GenBank/DDBJ databases">
        <title>MicrobeNet Type strains.</title>
        <authorList>
            <person name="Nicholson A.C."/>
        </authorList>
    </citation>
    <scope>NUCLEOTIDE SEQUENCE [LARGE SCALE GENOMIC DNA]</scope>
    <source>
        <strain evidence="1 2">ATCC 23612</strain>
    </source>
</reference>
<evidence type="ECO:0008006" key="3">
    <source>
        <dbReference type="Google" id="ProtNLM"/>
    </source>
</evidence>
<dbReference type="NCBIfam" id="NF038076">
    <property type="entry name" value="fam_STM4015"/>
    <property type="match status" value="1"/>
</dbReference>
<dbReference type="AlphaFoldDB" id="A0A7X6MIN5"/>
<gene>
    <name evidence="1" type="ORF">HGB44_29290</name>
</gene>
<dbReference type="Gene3D" id="3.80.10.10">
    <property type="entry name" value="Ribonuclease Inhibitor"/>
    <property type="match status" value="1"/>
</dbReference>
<protein>
    <recommendedName>
        <fullName evidence="3">STM4015 family protein</fullName>
    </recommendedName>
</protein>
<sequence length="349" mass="38191">MAFDAHLTEFAGLPVVEYRSPEGWAREAEKARERAERLGRDFAGPGSYPPPALTAALADPGSVAWRLSDDEEPLDDYRRFTAQVDQDRVAAVVLGDMRETFSVQCPDPLKRALLEVAPDLTGLRSLFYCDVTFEEIEVSWIELGDMAPVLAAFPLLTEFAVRGTGDMSLHVPRHDSLRRLTLQGGGLPAKLTREIVSSGLPHLEHLELWLGVENYGGDTTPEDLAPVLSGEVFPGLGSLGLRNAEHTDDWVPVLAEAPVTSRLHTLDLSLGTLTDRGARALVEAAPAFGHLKRLDLHRHYLSEEMSGHVQAAFAGTGVDVDLSDREVGSDWEDENFDYDAAGYYTAVTE</sequence>
<keyword evidence="2" id="KW-1185">Reference proteome</keyword>
<evidence type="ECO:0000313" key="1">
    <source>
        <dbReference type="EMBL" id="NKZ01730.1"/>
    </source>
</evidence>
<dbReference type="EMBL" id="JAAXPG010000042">
    <property type="protein sequence ID" value="NKZ01730.1"/>
    <property type="molecule type" value="Genomic_DNA"/>
</dbReference>
<dbReference type="SUPFAM" id="SSF52047">
    <property type="entry name" value="RNI-like"/>
    <property type="match status" value="1"/>
</dbReference>
<accession>A0A7X6MIN5</accession>